<dbReference type="EMBL" id="UYRW01009997">
    <property type="protein sequence ID" value="VDM98375.1"/>
    <property type="molecule type" value="Genomic_DNA"/>
</dbReference>
<dbReference type="AlphaFoldDB" id="A0A3P7MRX4"/>
<gene>
    <name evidence="1" type="ORF">NOO_LOCUS12222</name>
</gene>
<name>A0A3P7MRX4_ONCOC</name>
<keyword evidence="2" id="KW-1185">Reference proteome</keyword>
<organism evidence="1 2">
    <name type="scientific">Onchocerca ochengi</name>
    <name type="common">Filarial nematode worm</name>
    <dbReference type="NCBI Taxonomy" id="42157"/>
    <lineage>
        <taxon>Eukaryota</taxon>
        <taxon>Metazoa</taxon>
        <taxon>Ecdysozoa</taxon>
        <taxon>Nematoda</taxon>
        <taxon>Chromadorea</taxon>
        <taxon>Rhabditida</taxon>
        <taxon>Spirurina</taxon>
        <taxon>Spiruromorpha</taxon>
        <taxon>Filarioidea</taxon>
        <taxon>Onchocercidae</taxon>
        <taxon>Onchocerca</taxon>
    </lineage>
</organism>
<sequence>VPVVVEMNAHMPASSFCASYQ</sequence>
<reference evidence="1 2" key="1">
    <citation type="submission" date="2018-08" db="EMBL/GenBank/DDBJ databases">
        <authorList>
            <person name="Laetsch R D."/>
            <person name="Stevens L."/>
            <person name="Kumar S."/>
            <person name="Blaxter L. M."/>
        </authorList>
    </citation>
    <scope>NUCLEOTIDE SEQUENCE [LARGE SCALE GENOMIC DNA]</scope>
</reference>
<proteinExistence type="predicted"/>
<dbReference type="Proteomes" id="UP000271087">
    <property type="component" value="Unassembled WGS sequence"/>
</dbReference>
<evidence type="ECO:0000313" key="2">
    <source>
        <dbReference type="Proteomes" id="UP000271087"/>
    </source>
</evidence>
<protein>
    <submittedName>
        <fullName evidence="1">Uncharacterized protein</fullName>
    </submittedName>
</protein>
<evidence type="ECO:0000313" key="1">
    <source>
        <dbReference type="EMBL" id="VDM98375.1"/>
    </source>
</evidence>
<accession>A0A3P7MRX4</accession>
<feature type="non-terminal residue" evidence="1">
    <location>
        <position position="1"/>
    </location>
</feature>